<name>A8NKZ8_COPC7</name>
<protein>
    <submittedName>
        <fullName evidence="2">Uncharacterized protein</fullName>
    </submittedName>
</protein>
<evidence type="ECO:0000313" key="3">
    <source>
        <dbReference type="Proteomes" id="UP000001861"/>
    </source>
</evidence>
<evidence type="ECO:0000256" key="1">
    <source>
        <dbReference type="SAM" id="MobiDB-lite"/>
    </source>
</evidence>
<dbReference type="InParanoid" id="A8NKZ8"/>
<feature type="compositionally biased region" description="Basic and acidic residues" evidence="1">
    <location>
        <begin position="27"/>
        <end position="38"/>
    </location>
</feature>
<dbReference type="VEuPathDB" id="FungiDB:CC1G_12459"/>
<organism evidence="2 3">
    <name type="scientific">Coprinopsis cinerea (strain Okayama-7 / 130 / ATCC MYA-4618 / FGSC 9003)</name>
    <name type="common">Inky cap fungus</name>
    <name type="synonym">Hormographiella aspergillata</name>
    <dbReference type="NCBI Taxonomy" id="240176"/>
    <lineage>
        <taxon>Eukaryota</taxon>
        <taxon>Fungi</taxon>
        <taxon>Dikarya</taxon>
        <taxon>Basidiomycota</taxon>
        <taxon>Agaricomycotina</taxon>
        <taxon>Agaricomycetes</taxon>
        <taxon>Agaricomycetidae</taxon>
        <taxon>Agaricales</taxon>
        <taxon>Agaricineae</taxon>
        <taxon>Psathyrellaceae</taxon>
        <taxon>Coprinopsis</taxon>
    </lineage>
</organism>
<dbReference type="RefSeq" id="XP_001834581.1">
    <property type="nucleotide sequence ID" value="XM_001834529.2"/>
</dbReference>
<comment type="caution">
    <text evidence="2">The sequence shown here is derived from an EMBL/GenBank/DDBJ whole genome shotgun (WGS) entry which is preliminary data.</text>
</comment>
<feature type="compositionally biased region" description="Polar residues" evidence="1">
    <location>
        <begin position="1"/>
        <end position="24"/>
    </location>
</feature>
<reference evidence="2 3" key="1">
    <citation type="journal article" date="2010" name="Proc. Natl. Acad. Sci. U.S.A.">
        <title>Insights into evolution of multicellular fungi from the assembled chromosomes of the mushroom Coprinopsis cinerea (Coprinus cinereus).</title>
        <authorList>
            <person name="Stajich J.E."/>
            <person name="Wilke S.K."/>
            <person name="Ahren D."/>
            <person name="Au C.H."/>
            <person name="Birren B.W."/>
            <person name="Borodovsky M."/>
            <person name="Burns C."/>
            <person name="Canback B."/>
            <person name="Casselton L.A."/>
            <person name="Cheng C.K."/>
            <person name="Deng J."/>
            <person name="Dietrich F.S."/>
            <person name="Fargo D.C."/>
            <person name="Farman M.L."/>
            <person name="Gathman A.C."/>
            <person name="Goldberg J."/>
            <person name="Guigo R."/>
            <person name="Hoegger P.J."/>
            <person name="Hooker J.B."/>
            <person name="Huggins A."/>
            <person name="James T.Y."/>
            <person name="Kamada T."/>
            <person name="Kilaru S."/>
            <person name="Kodira C."/>
            <person name="Kues U."/>
            <person name="Kupfer D."/>
            <person name="Kwan H.S."/>
            <person name="Lomsadze A."/>
            <person name="Li W."/>
            <person name="Lilly W.W."/>
            <person name="Ma L.J."/>
            <person name="Mackey A.J."/>
            <person name="Manning G."/>
            <person name="Martin F."/>
            <person name="Muraguchi H."/>
            <person name="Natvig D.O."/>
            <person name="Palmerini H."/>
            <person name="Ramesh M.A."/>
            <person name="Rehmeyer C.J."/>
            <person name="Roe B.A."/>
            <person name="Shenoy N."/>
            <person name="Stanke M."/>
            <person name="Ter-Hovhannisyan V."/>
            <person name="Tunlid A."/>
            <person name="Velagapudi R."/>
            <person name="Vision T.J."/>
            <person name="Zeng Q."/>
            <person name="Zolan M.E."/>
            <person name="Pukkila P.J."/>
        </authorList>
    </citation>
    <scope>NUCLEOTIDE SEQUENCE [LARGE SCALE GENOMIC DNA]</scope>
    <source>
        <strain evidence="3">Okayama-7 / 130 / ATCC MYA-4618 / FGSC 9003</strain>
    </source>
</reference>
<proteinExistence type="predicted"/>
<dbReference type="GeneID" id="6011096"/>
<dbReference type="AlphaFoldDB" id="A8NKZ8"/>
<feature type="region of interest" description="Disordered" evidence="1">
    <location>
        <begin position="1"/>
        <end position="53"/>
    </location>
</feature>
<accession>A8NKZ8</accession>
<dbReference type="Proteomes" id="UP000001861">
    <property type="component" value="Unassembled WGS sequence"/>
</dbReference>
<dbReference type="KEGG" id="cci:CC1G_12459"/>
<dbReference type="EMBL" id="AACS02000010">
    <property type="protein sequence ID" value="EAU87241.1"/>
    <property type="molecule type" value="Genomic_DNA"/>
</dbReference>
<sequence>MAVAPTTRSQTAASGPSPNASPTQMAGRHEDLRPTGKELRRRSARPGYRDMSERKAWFTSKPELQIVSPTVVKCIACNQSLQLEGPKKTVKNNKKGGFYHHNAKKHFLTKIHQRKMEEWREKKRLERLAAAANQQKSSARMSLAYLCDPSPFYSPVEHSVAAMMAQMSQLTLTGFQTLPNGSPTNGQHNANLYI</sequence>
<evidence type="ECO:0000313" key="2">
    <source>
        <dbReference type="EMBL" id="EAU87241.1"/>
    </source>
</evidence>
<gene>
    <name evidence="2" type="ORF">CC1G_12459</name>
</gene>
<keyword evidence="3" id="KW-1185">Reference proteome</keyword>